<dbReference type="PRINTS" id="PR00035">
    <property type="entry name" value="HTHGNTR"/>
</dbReference>
<dbReference type="Pfam" id="PF00392">
    <property type="entry name" value="GntR"/>
    <property type="match status" value="1"/>
</dbReference>
<dbReference type="Pfam" id="PF07702">
    <property type="entry name" value="UTRA"/>
    <property type="match status" value="1"/>
</dbReference>
<keyword evidence="3" id="KW-0804">Transcription</keyword>
<evidence type="ECO:0000313" key="6">
    <source>
        <dbReference type="Proteomes" id="UP000051568"/>
    </source>
</evidence>
<dbReference type="PATRIC" id="fig|319652.3.peg.1550"/>
<dbReference type="GO" id="GO:0003677">
    <property type="term" value="F:DNA binding"/>
    <property type="evidence" value="ECO:0007669"/>
    <property type="project" value="UniProtKB-KW"/>
</dbReference>
<dbReference type="SMART" id="SM00866">
    <property type="entry name" value="UTRA"/>
    <property type="match status" value="1"/>
</dbReference>
<dbReference type="GO" id="GO:0003700">
    <property type="term" value="F:DNA-binding transcription factor activity"/>
    <property type="evidence" value="ECO:0007669"/>
    <property type="project" value="InterPro"/>
</dbReference>
<dbReference type="SUPFAM" id="SSF64288">
    <property type="entry name" value="Chorismate lyase-like"/>
    <property type="match status" value="1"/>
</dbReference>
<dbReference type="AlphaFoldDB" id="A0A0R2IMX1"/>
<protein>
    <submittedName>
        <fullName evidence="5">Transcriptional regulator</fullName>
    </submittedName>
</protein>
<sequence>MWRQASMKEAPKYEIVADHLRQQILEKEFTINEQLPQENAIADAYNVSRITVRKALDILVDENLIYRIQGSGTFVKDNQPHETGAKEESLEIFDFSKFKVKLLNFAVDKPNSDIMDQLNVTAFDFTYEIERLILDEDDEVVAFQKIYMPAKVIQGMRMDVLKGSIYEFLTEDQGLVLGSAIRTLSSEIANDNTVKIMNLKAAEPLLTMEQRSFLENGQIFEYVYNYIRPSKFSLHESINLTD</sequence>
<dbReference type="PANTHER" id="PTHR44846:SF5">
    <property type="entry name" value="HTH-TYPE TRANSCRIPTIONAL REGULATOR GMUR"/>
    <property type="match status" value="1"/>
</dbReference>
<comment type="caution">
    <text evidence="5">The sequence shown here is derived from an EMBL/GenBank/DDBJ whole genome shotgun (WGS) entry which is preliminary data.</text>
</comment>
<evidence type="ECO:0000259" key="4">
    <source>
        <dbReference type="PROSITE" id="PS50949"/>
    </source>
</evidence>
<dbReference type="Gene3D" id="1.10.10.10">
    <property type="entry name" value="Winged helix-like DNA-binding domain superfamily/Winged helix DNA-binding domain"/>
    <property type="match status" value="1"/>
</dbReference>
<dbReference type="PROSITE" id="PS50949">
    <property type="entry name" value="HTH_GNTR"/>
    <property type="match status" value="1"/>
</dbReference>
<keyword evidence="2" id="KW-0238">DNA-binding</keyword>
<dbReference type="FunFam" id="1.10.10.10:FF:000079">
    <property type="entry name" value="GntR family transcriptional regulator"/>
    <property type="match status" value="1"/>
</dbReference>
<keyword evidence="6" id="KW-1185">Reference proteome</keyword>
<dbReference type="STRING" id="319652.IV80_GL001530"/>
<dbReference type="PANTHER" id="PTHR44846">
    <property type="entry name" value="MANNOSYL-D-GLYCERATE TRANSPORT/METABOLISM SYSTEM REPRESSOR MNGR-RELATED"/>
    <property type="match status" value="1"/>
</dbReference>
<dbReference type="SMART" id="SM00345">
    <property type="entry name" value="HTH_GNTR"/>
    <property type="match status" value="1"/>
</dbReference>
<gene>
    <name evidence="5" type="ORF">IV80_GL001530</name>
</gene>
<proteinExistence type="predicted"/>
<dbReference type="InterPro" id="IPR036388">
    <property type="entry name" value="WH-like_DNA-bd_sf"/>
</dbReference>
<dbReference type="GO" id="GO:0045892">
    <property type="term" value="P:negative regulation of DNA-templated transcription"/>
    <property type="evidence" value="ECO:0007669"/>
    <property type="project" value="TreeGrafter"/>
</dbReference>
<dbReference type="Proteomes" id="UP000051568">
    <property type="component" value="Unassembled WGS sequence"/>
</dbReference>
<organism evidence="5 6">
    <name type="scientific">Pediococcus cellicola</name>
    <dbReference type="NCBI Taxonomy" id="319652"/>
    <lineage>
        <taxon>Bacteria</taxon>
        <taxon>Bacillati</taxon>
        <taxon>Bacillota</taxon>
        <taxon>Bacilli</taxon>
        <taxon>Lactobacillales</taxon>
        <taxon>Lactobacillaceae</taxon>
        <taxon>Pediococcus</taxon>
    </lineage>
</organism>
<feature type="domain" description="HTH gntR-type" evidence="4">
    <location>
        <begin position="10"/>
        <end position="78"/>
    </location>
</feature>
<name>A0A0R2IMX1_9LACO</name>
<keyword evidence="1" id="KW-0805">Transcription regulation</keyword>
<dbReference type="InterPro" id="IPR028978">
    <property type="entry name" value="Chorismate_lyase_/UTRA_dom_sf"/>
</dbReference>
<dbReference type="InterPro" id="IPR000524">
    <property type="entry name" value="Tscrpt_reg_HTH_GntR"/>
</dbReference>
<dbReference type="InterPro" id="IPR011663">
    <property type="entry name" value="UTRA"/>
</dbReference>
<evidence type="ECO:0000256" key="3">
    <source>
        <dbReference type="ARBA" id="ARBA00023163"/>
    </source>
</evidence>
<dbReference type="SUPFAM" id="SSF46785">
    <property type="entry name" value="Winged helix' DNA-binding domain"/>
    <property type="match status" value="1"/>
</dbReference>
<dbReference type="InterPro" id="IPR050679">
    <property type="entry name" value="Bact_HTH_transcr_reg"/>
</dbReference>
<accession>A0A0R2IMX1</accession>
<reference evidence="5 6" key="1">
    <citation type="journal article" date="2015" name="Genome Announc.">
        <title>Expanding the biotechnology potential of lactobacilli through comparative genomics of 213 strains and associated genera.</title>
        <authorList>
            <person name="Sun Z."/>
            <person name="Harris H.M."/>
            <person name="McCann A."/>
            <person name="Guo C."/>
            <person name="Argimon S."/>
            <person name="Zhang W."/>
            <person name="Yang X."/>
            <person name="Jeffery I.B."/>
            <person name="Cooney J.C."/>
            <person name="Kagawa T.F."/>
            <person name="Liu W."/>
            <person name="Song Y."/>
            <person name="Salvetti E."/>
            <person name="Wrobel A."/>
            <person name="Rasinkangas P."/>
            <person name="Parkhill J."/>
            <person name="Rea M.C."/>
            <person name="O'Sullivan O."/>
            <person name="Ritari J."/>
            <person name="Douillard F.P."/>
            <person name="Paul Ross R."/>
            <person name="Yang R."/>
            <person name="Briner A.E."/>
            <person name="Felis G.E."/>
            <person name="de Vos W.M."/>
            <person name="Barrangou R."/>
            <person name="Klaenhammer T.R."/>
            <person name="Caufield P.W."/>
            <person name="Cui Y."/>
            <person name="Zhang H."/>
            <person name="O'Toole P.W."/>
        </authorList>
    </citation>
    <scope>NUCLEOTIDE SEQUENCE [LARGE SCALE GENOMIC DNA]</scope>
    <source>
        <strain evidence="5 6">DSM 17757</strain>
    </source>
</reference>
<evidence type="ECO:0000256" key="1">
    <source>
        <dbReference type="ARBA" id="ARBA00023015"/>
    </source>
</evidence>
<dbReference type="CDD" id="cd07377">
    <property type="entry name" value="WHTH_GntR"/>
    <property type="match status" value="1"/>
</dbReference>
<dbReference type="InterPro" id="IPR036390">
    <property type="entry name" value="WH_DNA-bd_sf"/>
</dbReference>
<evidence type="ECO:0000256" key="2">
    <source>
        <dbReference type="ARBA" id="ARBA00023125"/>
    </source>
</evidence>
<dbReference type="EMBL" id="JQBR01000005">
    <property type="protein sequence ID" value="KRN66280.1"/>
    <property type="molecule type" value="Genomic_DNA"/>
</dbReference>
<evidence type="ECO:0000313" key="5">
    <source>
        <dbReference type="EMBL" id="KRN66280.1"/>
    </source>
</evidence>
<dbReference type="Gene3D" id="3.40.1410.10">
    <property type="entry name" value="Chorismate lyase-like"/>
    <property type="match status" value="1"/>
</dbReference>